<dbReference type="Proteomes" id="UP001172673">
    <property type="component" value="Unassembled WGS sequence"/>
</dbReference>
<keyword evidence="2" id="KW-0472">Membrane</keyword>
<sequence length="311" mass="34428">MATIAHSIRPLLRLRAIPSCVPRRCASSASTAAKTSPAHPRPKGQPIQSPIPKSNRPARSRPPPSIITQDSAVPTRNATALGLSELPPELARKQWYAQKLYESGRTMIYRPPSHFGIYTASWLMGGSALITASALAYTNLWAFGVESDHPTIVAVAYRVAIVVFSALGWFMIMRSWRIIKSIDLVSVDGLVKMAVQVRRPLPFLKPKVYLVAPHQFQFERKFVQQMEYPDFMLDEEVAGTEGRPPSSLSSSIGRAISRGMFYIFASTKRIMTLEGFMWVSLEGTGGQIKLDTQGVFSNGDKVLLEMCTIKT</sequence>
<proteinExistence type="predicted"/>
<reference evidence="3" key="1">
    <citation type="submission" date="2022-10" db="EMBL/GenBank/DDBJ databases">
        <title>Culturing micro-colonial fungi from biological soil crusts in the Mojave desert and describing Neophaeococcomyces mojavensis, and introducing the new genera and species Taxawa tesnikishii.</title>
        <authorList>
            <person name="Kurbessoian T."/>
            <person name="Stajich J.E."/>
        </authorList>
    </citation>
    <scope>NUCLEOTIDE SEQUENCE</scope>
    <source>
        <strain evidence="3">TK_41</strain>
    </source>
</reference>
<keyword evidence="4" id="KW-1185">Reference proteome</keyword>
<feature type="transmembrane region" description="Helical" evidence="2">
    <location>
        <begin position="115"/>
        <end position="140"/>
    </location>
</feature>
<dbReference type="EMBL" id="JAPDRK010000005">
    <property type="protein sequence ID" value="KAJ9612012.1"/>
    <property type="molecule type" value="Genomic_DNA"/>
</dbReference>
<accession>A0AA38XER3</accession>
<comment type="caution">
    <text evidence="3">The sequence shown here is derived from an EMBL/GenBank/DDBJ whole genome shotgun (WGS) entry which is preliminary data.</text>
</comment>
<feature type="region of interest" description="Disordered" evidence="1">
    <location>
        <begin position="28"/>
        <end position="71"/>
    </location>
</feature>
<feature type="transmembrane region" description="Helical" evidence="2">
    <location>
        <begin position="152"/>
        <end position="172"/>
    </location>
</feature>
<name>A0AA38XER3_9EURO</name>
<keyword evidence="2" id="KW-0812">Transmembrane</keyword>
<keyword evidence="2" id="KW-1133">Transmembrane helix</keyword>
<evidence type="ECO:0000256" key="2">
    <source>
        <dbReference type="SAM" id="Phobius"/>
    </source>
</evidence>
<protein>
    <submittedName>
        <fullName evidence="3">Uncharacterized protein</fullName>
    </submittedName>
</protein>
<evidence type="ECO:0000313" key="4">
    <source>
        <dbReference type="Proteomes" id="UP001172673"/>
    </source>
</evidence>
<dbReference type="AlphaFoldDB" id="A0AA38XER3"/>
<evidence type="ECO:0000313" key="3">
    <source>
        <dbReference type="EMBL" id="KAJ9612012.1"/>
    </source>
</evidence>
<evidence type="ECO:0000256" key="1">
    <source>
        <dbReference type="SAM" id="MobiDB-lite"/>
    </source>
</evidence>
<gene>
    <name evidence="3" type="ORF">H2200_003607</name>
</gene>
<organism evidence="3 4">
    <name type="scientific">Cladophialophora chaetospira</name>
    <dbReference type="NCBI Taxonomy" id="386627"/>
    <lineage>
        <taxon>Eukaryota</taxon>
        <taxon>Fungi</taxon>
        <taxon>Dikarya</taxon>
        <taxon>Ascomycota</taxon>
        <taxon>Pezizomycotina</taxon>
        <taxon>Eurotiomycetes</taxon>
        <taxon>Chaetothyriomycetidae</taxon>
        <taxon>Chaetothyriales</taxon>
        <taxon>Herpotrichiellaceae</taxon>
        <taxon>Cladophialophora</taxon>
    </lineage>
</organism>